<dbReference type="Proteomes" id="UP000836597">
    <property type="component" value="Chromosome"/>
</dbReference>
<protein>
    <submittedName>
        <fullName evidence="3">ATPase</fullName>
    </submittedName>
    <submittedName>
        <fullName evidence="2">P-loop containing nucleoside triphosphate hydrolase</fullName>
    </submittedName>
</protein>
<name>A0A8S0W3T5_9FIRM</name>
<keyword evidence="1" id="KW-0812">Transmembrane</keyword>
<organism evidence="2">
    <name type="scientific">Acididesulfobacillus acetoxydans</name>
    <dbReference type="NCBI Taxonomy" id="1561005"/>
    <lineage>
        <taxon>Bacteria</taxon>
        <taxon>Bacillati</taxon>
        <taxon>Bacillota</taxon>
        <taxon>Clostridia</taxon>
        <taxon>Eubacteriales</taxon>
        <taxon>Peptococcaceae</taxon>
        <taxon>Acididesulfobacillus</taxon>
    </lineage>
</organism>
<dbReference type="KEGG" id="aacx:DEACI_2659"/>
<proteinExistence type="predicted"/>
<keyword evidence="4" id="KW-1185">Reference proteome</keyword>
<evidence type="ECO:0000313" key="4">
    <source>
        <dbReference type="Proteomes" id="UP001071230"/>
    </source>
</evidence>
<gene>
    <name evidence="3" type="ORF">DEACI_2643</name>
    <name evidence="2" type="ORF">DEACI_2659</name>
</gene>
<evidence type="ECO:0000313" key="3">
    <source>
        <dbReference type="EMBL" id="CEJ08168.1"/>
    </source>
</evidence>
<dbReference type="PANTHER" id="PTHR34301:SF8">
    <property type="entry name" value="ATPASE DOMAIN-CONTAINING PROTEIN"/>
    <property type="match status" value="1"/>
</dbReference>
<keyword evidence="1" id="KW-0472">Membrane</keyword>
<evidence type="ECO:0000313" key="2">
    <source>
        <dbReference type="EMBL" id="CAA7601988.1"/>
    </source>
</evidence>
<dbReference type="EMBL" id="CDGJ01000078">
    <property type="protein sequence ID" value="CEJ08168.1"/>
    <property type="molecule type" value="Genomic_DNA"/>
</dbReference>
<dbReference type="PANTHER" id="PTHR34301">
    <property type="entry name" value="DNA-BINDING PROTEIN-RELATED"/>
    <property type="match status" value="1"/>
</dbReference>
<keyword evidence="2" id="KW-0378">Hydrolase</keyword>
<reference evidence="2" key="2">
    <citation type="submission" date="2020-01" db="EMBL/GenBank/DDBJ databases">
        <authorList>
            <person name="Hornung B."/>
        </authorList>
    </citation>
    <scope>NUCLEOTIDE SEQUENCE</scope>
    <source>
        <strain evidence="2">PacBioINE</strain>
    </source>
</reference>
<dbReference type="SUPFAM" id="SSF52540">
    <property type="entry name" value="P-loop containing nucleoside triphosphate hydrolases"/>
    <property type="match status" value="1"/>
</dbReference>
<dbReference type="InterPro" id="IPR027417">
    <property type="entry name" value="P-loop_NTPase"/>
</dbReference>
<keyword evidence="1" id="KW-1133">Transmembrane helix</keyword>
<dbReference type="Gene3D" id="3.40.50.300">
    <property type="entry name" value="P-loop containing nucleotide triphosphate hydrolases"/>
    <property type="match status" value="1"/>
</dbReference>
<dbReference type="AlphaFoldDB" id="A0A8S0W3T5"/>
<reference evidence="3" key="1">
    <citation type="submission" date="2014-11" db="EMBL/GenBank/DDBJ databases">
        <authorList>
            <person name="Hornung B.V."/>
        </authorList>
    </citation>
    <scope>NUCLEOTIDE SEQUENCE</scope>
    <source>
        <strain evidence="3">INE</strain>
    </source>
</reference>
<dbReference type="GO" id="GO:0016787">
    <property type="term" value="F:hydrolase activity"/>
    <property type="evidence" value="ECO:0007669"/>
    <property type="project" value="UniProtKB-KW"/>
</dbReference>
<accession>A0A8S0W3T5</accession>
<feature type="transmembrane region" description="Helical" evidence="1">
    <location>
        <begin position="139"/>
        <end position="161"/>
    </location>
</feature>
<evidence type="ECO:0000256" key="1">
    <source>
        <dbReference type="SAM" id="Phobius"/>
    </source>
</evidence>
<dbReference type="EMBL" id="LR746496">
    <property type="protein sequence ID" value="CAA7601988.1"/>
    <property type="molecule type" value="Genomic_DNA"/>
</dbReference>
<dbReference type="Proteomes" id="UP001071230">
    <property type="component" value="Unassembled WGS sequence"/>
</dbReference>
<sequence>MPTSRTSRRTSVLNSFEYQLRFTISPSTSSVYPIRGYGSSSVRGLYSKELELSLAHTAKNISDDQLFDEALDLPEKLAKADKKKLIVVFDEFQEVERVAGQNSLKVIRAHIQLHTHVNYLFMASHPSMMRTIFSDENQAFYRFALFLPVPPIPLVAMAQYIKRKFAEQGIPISSEAVQMILDITGGHPQDTMLVWSEVYQAFIESGENVLGLEHILLGKDRAFAFLSQGFNEVIGSLDSVSKTLLLRIARGTTLYSKDNHPNTVKRMLGQLVNRGLIEKIERGKYEFVEPMLKGYLLL</sequence>